<dbReference type="Proteomes" id="UP000812440">
    <property type="component" value="Chromosome 3"/>
</dbReference>
<feature type="transmembrane region" description="Helical" evidence="13">
    <location>
        <begin position="24"/>
        <end position="48"/>
    </location>
</feature>
<comment type="caution">
    <text evidence="15">The sequence shown here is derived from an EMBL/GenBank/DDBJ whole genome shotgun (WGS) entry which is preliminary data.</text>
</comment>
<reference evidence="15" key="1">
    <citation type="thesis" date="2020" institute="ProQuest LLC" country="789 East Eisenhower Parkway, Ann Arbor, MI, USA">
        <title>Comparative Genomics and Chromosome Evolution.</title>
        <authorList>
            <person name="Mudd A.B."/>
        </authorList>
    </citation>
    <scope>NUCLEOTIDE SEQUENCE</scope>
    <source>
        <strain evidence="15">Female2</strain>
        <tissue evidence="15">Blood</tissue>
    </source>
</reference>
<name>A0A8T2JGD7_9PIPI</name>
<keyword evidence="7" id="KW-0297">G-protein coupled receptor</keyword>
<evidence type="ECO:0000256" key="11">
    <source>
        <dbReference type="ARBA" id="ARBA00023180"/>
    </source>
</evidence>
<keyword evidence="9" id="KW-1015">Disulfide bond</keyword>
<dbReference type="Pfam" id="PF00001">
    <property type="entry name" value="7tm_1"/>
    <property type="match status" value="1"/>
</dbReference>
<feature type="transmembrane region" description="Helical" evidence="13">
    <location>
        <begin position="105"/>
        <end position="126"/>
    </location>
</feature>
<evidence type="ECO:0000256" key="9">
    <source>
        <dbReference type="ARBA" id="ARBA00023157"/>
    </source>
</evidence>
<dbReference type="Gene3D" id="1.20.1070.10">
    <property type="entry name" value="Rhodopsin 7-helix transmembrane proteins"/>
    <property type="match status" value="1"/>
</dbReference>
<proteinExistence type="predicted"/>
<keyword evidence="3" id="KW-0716">Sensory transduction</keyword>
<dbReference type="GO" id="GO:0004984">
    <property type="term" value="F:olfactory receptor activity"/>
    <property type="evidence" value="ECO:0007669"/>
    <property type="project" value="InterPro"/>
</dbReference>
<accession>A0A8T2JGD7</accession>
<keyword evidence="10" id="KW-0675">Receptor</keyword>
<protein>
    <recommendedName>
        <fullName evidence="14">G-protein coupled receptors family 1 profile domain-containing protein</fullName>
    </recommendedName>
</protein>
<evidence type="ECO:0000256" key="13">
    <source>
        <dbReference type="SAM" id="Phobius"/>
    </source>
</evidence>
<dbReference type="Pfam" id="PF13853">
    <property type="entry name" value="7tm_4"/>
    <property type="match status" value="1"/>
</dbReference>
<keyword evidence="8 13" id="KW-0472">Membrane</keyword>
<dbReference type="InterPro" id="IPR000725">
    <property type="entry name" value="Olfact_rcpt"/>
</dbReference>
<evidence type="ECO:0000259" key="14">
    <source>
        <dbReference type="PROSITE" id="PS50262"/>
    </source>
</evidence>
<evidence type="ECO:0000256" key="6">
    <source>
        <dbReference type="ARBA" id="ARBA00022989"/>
    </source>
</evidence>
<organism evidence="15 16">
    <name type="scientific">Hymenochirus boettgeri</name>
    <name type="common">Congo dwarf clawed frog</name>
    <dbReference type="NCBI Taxonomy" id="247094"/>
    <lineage>
        <taxon>Eukaryota</taxon>
        <taxon>Metazoa</taxon>
        <taxon>Chordata</taxon>
        <taxon>Craniata</taxon>
        <taxon>Vertebrata</taxon>
        <taxon>Euteleostomi</taxon>
        <taxon>Amphibia</taxon>
        <taxon>Batrachia</taxon>
        <taxon>Anura</taxon>
        <taxon>Pipoidea</taxon>
        <taxon>Pipidae</taxon>
        <taxon>Pipinae</taxon>
        <taxon>Hymenochirus</taxon>
    </lineage>
</organism>
<evidence type="ECO:0000256" key="4">
    <source>
        <dbReference type="ARBA" id="ARBA00022692"/>
    </source>
</evidence>
<dbReference type="InterPro" id="IPR050939">
    <property type="entry name" value="Olfactory_GPCR1"/>
</dbReference>
<evidence type="ECO:0000256" key="8">
    <source>
        <dbReference type="ARBA" id="ARBA00023136"/>
    </source>
</evidence>
<keyword evidence="11" id="KW-0325">Glycoprotein</keyword>
<sequence length="247" mass="27973">MYKSQTSTTEISLLGFQNLHNFRIPLLTLFLLMYILTVCEHVLIIVLVSTNQNLQTPMYFFLQQLSISDLLETTNICLLLTIMSFDRYQAISKPLHYTSIMNHKVWVTLTSISWATGVFIMLILVINIETLQFCKQNTIDYFFCDLAPLLEISCLDTSLIRSGTGGQKAFSTCSSHLAVVSIIYGTLISIYVIDPGKESMNISKTPSLLNTVVVPFVNPTIYSLKNNTIKEAFRKLLVKKEQVSKHL</sequence>
<evidence type="ECO:0000256" key="10">
    <source>
        <dbReference type="ARBA" id="ARBA00023170"/>
    </source>
</evidence>
<evidence type="ECO:0000256" key="7">
    <source>
        <dbReference type="ARBA" id="ARBA00023040"/>
    </source>
</evidence>
<evidence type="ECO:0000256" key="5">
    <source>
        <dbReference type="ARBA" id="ARBA00022725"/>
    </source>
</evidence>
<dbReference type="InterPro" id="IPR017452">
    <property type="entry name" value="GPCR_Rhodpsn_7TM"/>
</dbReference>
<keyword evidence="12" id="KW-0807">Transducer</keyword>
<keyword evidence="16" id="KW-1185">Reference proteome</keyword>
<dbReference type="InterPro" id="IPR000276">
    <property type="entry name" value="GPCR_Rhodpsn"/>
</dbReference>
<keyword evidence="6 13" id="KW-1133">Transmembrane helix</keyword>
<dbReference type="EMBL" id="JAACNH010000006">
    <property type="protein sequence ID" value="KAG8441526.1"/>
    <property type="molecule type" value="Genomic_DNA"/>
</dbReference>
<feature type="domain" description="G-protein coupled receptors family 1 profile" evidence="14">
    <location>
        <begin position="78"/>
        <end position="247"/>
    </location>
</feature>
<dbReference type="PANTHER" id="PTHR24242">
    <property type="entry name" value="G-PROTEIN COUPLED RECEPTOR"/>
    <property type="match status" value="1"/>
</dbReference>
<dbReference type="PROSITE" id="PS50262">
    <property type="entry name" value="G_PROTEIN_RECEP_F1_2"/>
    <property type="match status" value="1"/>
</dbReference>
<gene>
    <name evidence="15" type="ORF">GDO86_007046</name>
</gene>
<dbReference type="GO" id="GO:0005886">
    <property type="term" value="C:plasma membrane"/>
    <property type="evidence" value="ECO:0007669"/>
    <property type="project" value="UniProtKB-SubCell"/>
</dbReference>
<evidence type="ECO:0000256" key="3">
    <source>
        <dbReference type="ARBA" id="ARBA00022606"/>
    </source>
</evidence>
<evidence type="ECO:0000313" key="15">
    <source>
        <dbReference type="EMBL" id="KAG8441526.1"/>
    </source>
</evidence>
<evidence type="ECO:0000256" key="12">
    <source>
        <dbReference type="ARBA" id="ARBA00023224"/>
    </source>
</evidence>
<evidence type="ECO:0000256" key="2">
    <source>
        <dbReference type="ARBA" id="ARBA00022475"/>
    </source>
</evidence>
<dbReference type="PRINTS" id="PR00245">
    <property type="entry name" value="OLFACTORYR"/>
</dbReference>
<keyword evidence="5" id="KW-0552">Olfaction</keyword>
<keyword evidence="2" id="KW-1003">Cell membrane</keyword>
<comment type="subcellular location">
    <subcellularLocation>
        <location evidence="1">Cell membrane</location>
        <topology evidence="1">Multi-pass membrane protein</topology>
    </subcellularLocation>
</comment>
<keyword evidence="4 13" id="KW-0812">Transmembrane</keyword>
<dbReference type="PANTHER" id="PTHR24242:SF398">
    <property type="entry name" value="OLFACTORY RECEPTOR 11L1-LIKE"/>
    <property type="match status" value="1"/>
</dbReference>
<dbReference type="OrthoDB" id="5967130at2759"/>
<dbReference type="GO" id="GO:0004930">
    <property type="term" value="F:G protein-coupled receptor activity"/>
    <property type="evidence" value="ECO:0007669"/>
    <property type="project" value="UniProtKB-KW"/>
</dbReference>
<dbReference type="SUPFAM" id="SSF81321">
    <property type="entry name" value="Family A G protein-coupled receptor-like"/>
    <property type="match status" value="1"/>
</dbReference>
<evidence type="ECO:0000313" key="16">
    <source>
        <dbReference type="Proteomes" id="UP000812440"/>
    </source>
</evidence>
<evidence type="ECO:0000256" key="1">
    <source>
        <dbReference type="ARBA" id="ARBA00004651"/>
    </source>
</evidence>
<dbReference type="AlphaFoldDB" id="A0A8T2JGD7"/>